<sequence>MLLQKAKIQHINTISHESKVVVFGTDSDGKIWYTVKQDGFEDSYLNVPAEQRTGWENWQELIFPDETDDKSVIDKEAEELTVKATPTQFIIKSCYKTKNQSAVAPVQLISALGHVYVFRQSKSNTLLVDRFVLDGLTNKLTRKLEVRFKRSKQKYQPSESMNKNGNALQNVDSLDFRDPDGNSFYEPTTELCLVNNLQNGWFTVVLVPTKENDRHRWHIFAYNSSNQKVELTTILTSEEGLFEIKDYTLLEPKSSDDERLIYRSIPGIIKRTFDFTGAKVTDGLSATKYDLQTEKKIPGGDLQLIRTTSRLMLAVPTDKGTAAISFAIASDGTLSEINETPNSAVLRSNEREILLPLNTLDEIKSIAGVMPPQGKIMGIERGSDDPVEEAEDKIRIISDTEVDLKDGEQVKIQGTLSYNGVYQVNHIDANTFAINNKWSSSELGFWEKQEEDKNLIFDGQISSYQITADGQLQIKAFNHGLENGDEVQIIGSQSLNDTYPVIKINSHSFALERLWGTAEAVNIKLQSRKRRGIIFDGKDDFVAINDPFVNNTEFTLALWVKPAVINDGSYHGFIGKQGDKYRKPGLWISESNGGLHYDSYGVEGNRYAGIVNNFFNAANQWIHIAWVKQGTEYKFYRNGELFATQPAPKEFYTNESSEYYIGKVDKLWQGEIAEVRIWKQASTAAEVKNTMHLQLTGKEVGLVGYWRLGAIAEGKERKTADFSVNANDGIVYGGAYVGGVTLPRSLASQTSLVVKYSNPELFAVTQQETYEESFEFKVNSNTAIDINNVDNLGNKIFLMSYWGKTSRSAEEKIPFSAVQNQFQNLGDGWYLASCRFTVPENISMLRCFEIAQVRGSWNSLEIRKHRIRLVSDAITEAKYNDTVTLTSIVDRYAALEKDSKLFASKEGEESRLLKEKLRLEKELAQLASIPKLQERLNALKELGFRLVFEEASLRNIYQAEKNNPLNYWCRLKNGLNPENGYGAECYMYRAHPINVQVANYEENLREYWKFELDDSGYYRLKNGLCPENGYGGDCYLHRQHPTNVAVATLDNNWRQFWKLENQGNGYYLLKNGLNPENGYGSDCYLYRDHPTNVIVATYQNNWRLSWKLEKTEMVAYPSKINDAEAAWSQKLAELQKIQQQIALLEAFLQMGVSRKAELEAQLANVNNQLNQLRNELNQLNTKLLAAIKNIQLTPQSMPVVHKVTKGSQAGLETTGGMLEFVRTGSRISAIETCEGNVQLSYFDTQGRMRLTNYDATSDSRNVAFEQWMPEPLRTCLNFNNTNSLVELNAPILINEEWTVEAWFCYPFNDNLTWRVLVSDANGIDNQIVVYNQVQLGTRINGFFHDSGYSLENLSSGWHHLIAMGKGTGDKTNTTFYIDGQKVGETIVAKPSISLNGQKEHLVLAPESIPVGNEITISFWAKGDTSLPKETSIIEAVDDKNRRILNIHLPWSNGIIYFDCGSDGKDFDRIEKAAQQPEYEGTWTHWAFVKSVGLGEMSIYRNGILWHTATGKTKPLPKTAQVKVGRLAVEDRCYYHGAIADFRIWNRARTQEEIQSDFGKTLKGEQNGLVGYWTFANNAAKDSGPSKRDATIVGTPKFETILGRSIGQIQIIGNQKTGGHQFGKLAEVRIWAMALKQEEIEINSKILLSGNEPGLLGYYPLNEATGTEVRDATGSGRNGTIQGAIWWNCTAVIGNLGSKVLQFDGKNDFISLPALNADFSQGLTVEAWVYYNSFNSWSRVMDLGIGRDQENIVFANPGKTNNLALYIRRGSVETQIQASGVLQTGVWMHLAGTVDAAGNAKLYKDGQLIQSGQINLPNNVNRTSNYIGKSNWTGDGFFNGKMAEFRLWKKARTIEEIQAAMNEPLTKEQTDLVLYLPLSETKPEGTALKTPDVVGSNSGTVNEAIVVADNTLPIGSSALVSCEYSTVSIDPITRRKSALMRRFFAYPALNGVNLLPDKRIEQLNLKWIGNAQFAPTLLGYIEGPPPIPSENLTESDDYNGATSVELTISEDVEFSWNRAQESGLGSTIDLFIGVDTQVLTGGGVGAITLKKAGAIVGGSGNLNLNYQFINESNITSSSSAKMTDKLELRGTQETSAKFSHLGKRFIPKNVGYALVISSLADVFITKLARSGKMVGYQVQPVEGISPDVNTITFLINPTYTMNGSLDGLTGSNATSDRFFRHVPEMRNQYGSLYPASYYRLQEAYDLKQQIEREDKRRESYFSQFDVRLIDETSLDREVGSGEVPVGISLQREEDKATTGTTTEAEKEATKQVQLEKLNQDLENDTQKRSELAKKKQAEIKSKIDDIEKRNHATDSFAGWQKRMEDILKRSQKHNIVNTYVWDADGGLRAEAQSFAGSVEHTIGGSFTLEAGFGFYGDFDIGPLDSELTALVTVNMTQTMTKTEVRSKGIELNVDLSGVESKGITDYNDSPIIPGEKVDRYRFMSFYLEGSNSNFYDFFNYVVDPEWLQSNDEEARALRQVMVGKPNKAWRVLHRATYVERPALMGFGRDLRSLKKEEELDAIKKLTKKQQALEEKLDKILALLKEKLV</sequence>
<protein>
    <recommendedName>
        <fullName evidence="5">LamG-like jellyroll fold domain-containing protein</fullName>
    </recommendedName>
</protein>
<evidence type="ECO:0000256" key="2">
    <source>
        <dbReference type="ARBA" id="ARBA00023157"/>
    </source>
</evidence>
<evidence type="ECO:0000313" key="7">
    <source>
        <dbReference type="Proteomes" id="UP001050975"/>
    </source>
</evidence>
<keyword evidence="2" id="KW-1015">Disulfide bond</keyword>
<evidence type="ECO:0000256" key="4">
    <source>
        <dbReference type="SAM" id="MobiDB-lite"/>
    </source>
</evidence>
<accession>A0AAV3X7P3</accession>
<dbReference type="SUPFAM" id="SSF50370">
    <property type="entry name" value="Ricin B-like lectins"/>
    <property type="match status" value="1"/>
</dbReference>
<keyword evidence="7" id="KW-1185">Reference proteome</keyword>
<dbReference type="CDD" id="cd23432">
    <property type="entry name" value="beta-trefoil_Ricin_EndoBetaGal-like"/>
    <property type="match status" value="1"/>
</dbReference>
<dbReference type="Pfam" id="PF13385">
    <property type="entry name" value="Laminin_G_3"/>
    <property type="match status" value="4"/>
</dbReference>
<dbReference type="InterPro" id="IPR035992">
    <property type="entry name" value="Ricin_B-like_lectins"/>
</dbReference>
<organism evidence="6 7">
    <name type="scientific">Microseira wollei NIES-4236</name>
    <dbReference type="NCBI Taxonomy" id="2530354"/>
    <lineage>
        <taxon>Bacteria</taxon>
        <taxon>Bacillati</taxon>
        <taxon>Cyanobacteriota</taxon>
        <taxon>Cyanophyceae</taxon>
        <taxon>Oscillatoriophycideae</taxon>
        <taxon>Aerosakkonematales</taxon>
        <taxon>Aerosakkonemataceae</taxon>
        <taxon>Microseira</taxon>
    </lineage>
</organism>
<dbReference type="InterPro" id="IPR013320">
    <property type="entry name" value="ConA-like_dom_sf"/>
</dbReference>
<dbReference type="RefSeq" id="WP_226575224.1">
    <property type="nucleotide sequence ID" value="NZ_BLAY01000008.1"/>
</dbReference>
<keyword evidence="3" id="KW-0175">Coiled coil</keyword>
<dbReference type="Gene3D" id="2.80.10.50">
    <property type="match status" value="1"/>
</dbReference>
<evidence type="ECO:0000256" key="1">
    <source>
        <dbReference type="ARBA" id="ARBA00022729"/>
    </source>
</evidence>
<comment type="caution">
    <text evidence="6">The sequence shown here is derived from an EMBL/GenBank/DDBJ whole genome shotgun (WGS) entry which is preliminary data.</text>
</comment>
<proteinExistence type="predicted"/>
<dbReference type="Proteomes" id="UP001050975">
    <property type="component" value="Unassembled WGS sequence"/>
</dbReference>
<dbReference type="PANTHER" id="PTHR42535:SF2">
    <property type="entry name" value="CHROMOSOME UNDETERMINED SCAFFOLD_146, WHOLE GENOME SHOTGUN SEQUENCE"/>
    <property type="match status" value="1"/>
</dbReference>
<reference evidence="6" key="1">
    <citation type="submission" date="2019-10" db="EMBL/GenBank/DDBJ databases">
        <title>Draft genome sequece of Microseira wollei NIES-4236.</title>
        <authorList>
            <person name="Yamaguchi H."/>
            <person name="Suzuki S."/>
            <person name="Kawachi M."/>
        </authorList>
    </citation>
    <scope>NUCLEOTIDE SEQUENCE</scope>
    <source>
        <strain evidence="6">NIES-4236</strain>
    </source>
</reference>
<evidence type="ECO:0000259" key="5">
    <source>
        <dbReference type="SMART" id="SM00560"/>
    </source>
</evidence>
<dbReference type="InterPro" id="IPR006558">
    <property type="entry name" value="LamG-like"/>
</dbReference>
<dbReference type="SMART" id="SM00560">
    <property type="entry name" value="LamGL"/>
    <property type="match status" value="1"/>
</dbReference>
<dbReference type="PANTHER" id="PTHR42535">
    <property type="entry name" value="OOKINETE PROTEIN, PUTATIVE-RELATED"/>
    <property type="match status" value="1"/>
</dbReference>
<dbReference type="SUPFAM" id="SSF49899">
    <property type="entry name" value="Concanavalin A-like lectins/glucanases"/>
    <property type="match status" value="5"/>
</dbReference>
<evidence type="ECO:0000313" key="6">
    <source>
        <dbReference type="EMBL" id="GET36100.1"/>
    </source>
</evidence>
<evidence type="ECO:0000256" key="3">
    <source>
        <dbReference type="SAM" id="Coils"/>
    </source>
</evidence>
<feature type="domain" description="LamG-like jellyroll fold" evidence="5">
    <location>
        <begin position="1720"/>
        <end position="1854"/>
    </location>
</feature>
<keyword evidence="1" id="KW-0732">Signal</keyword>
<gene>
    <name evidence="6" type="ORF">MiSe_08480</name>
</gene>
<feature type="coiled-coil region" evidence="3">
    <location>
        <begin position="2514"/>
        <end position="2541"/>
    </location>
</feature>
<name>A0AAV3X7P3_9CYAN</name>
<feature type="region of interest" description="Disordered" evidence="4">
    <location>
        <begin position="2246"/>
        <end position="2267"/>
    </location>
</feature>
<feature type="coiled-coil region" evidence="3">
    <location>
        <begin position="1148"/>
        <end position="1189"/>
    </location>
</feature>
<dbReference type="EMBL" id="BLAY01000008">
    <property type="protein sequence ID" value="GET36100.1"/>
    <property type="molecule type" value="Genomic_DNA"/>
</dbReference>
<dbReference type="Gene3D" id="2.60.120.200">
    <property type="match status" value="5"/>
</dbReference>